<organism evidence="2 3">
    <name type="scientific">Physcomitrium patens</name>
    <name type="common">Spreading-leaved earth moss</name>
    <name type="synonym">Physcomitrella patens</name>
    <dbReference type="NCBI Taxonomy" id="3218"/>
    <lineage>
        <taxon>Eukaryota</taxon>
        <taxon>Viridiplantae</taxon>
        <taxon>Streptophyta</taxon>
        <taxon>Embryophyta</taxon>
        <taxon>Bryophyta</taxon>
        <taxon>Bryophytina</taxon>
        <taxon>Bryopsida</taxon>
        <taxon>Funariidae</taxon>
        <taxon>Funariales</taxon>
        <taxon>Funariaceae</taxon>
        <taxon>Physcomitrium</taxon>
    </lineage>
</organism>
<dbReference type="Gramene" id="Pp3c17_18550V3.4">
    <property type="protein sequence ID" value="Pp3c17_18550V3.4"/>
    <property type="gene ID" value="Pp3c17_18550"/>
</dbReference>
<dbReference type="EnsemblPlants" id="Pp3c17_18550V3.5">
    <property type="protein sequence ID" value="Pp3c17_18550V3.5"/>
    <property type="gene ID" value="Pp3c17_18550"/>
</dbReference>
<dbReference type="InterPro" id="IPR005049">
    <property type="entry name" value="STL-like"/>
</dbReference>
<dbReference type="EnsemblPlants" id="Pp3c17_18550V3.4">
    <property type="protein sequence ID" value="Pp3c17_18550V3.4"/>
    <property type="gene ID" value="Pp3c17_18550"/>
</dbReference>
<evidence type="ECO:0000313" key="3">
    <source>
        <dbReference type="Proteomes" id="UP000006727"/>
    </source>
</evidence>
<proteinExistence type="predicted"/>
<dbReference type="AlphaFoldDB" id="A0A7I4B7X7"/>
<accession>A0A7I4B7X7</accession>
<reference evidence="2 3" key="2">
    <citation type="journal article" date="2018" name="Plant J.">
        <title>The Physcomitrella patens chromosome-scale assembly reveals moss genome structure and evolution.</title>
        <authorList>
            <person name="Lang D."/>
            <person name="Ullrich K.K."/>
            <person name="Murat F."/>
            <person name="Fuchs J."/>
            <person name="Jenkins J."/>
            <person name="Haas F.B."/>
            <person name="Piednoel M."/>
            <person name="Gundlach H."/>
            <person name="Van Bel M."/>
            <person name="Meyberg R."/>
            <person name="Vives C."/>
            <person name="Morata J."/>
            <person name="Symeonidi A."/>
            <person name="Hiss M."/>
            <person name="Muchero W."/>
            <person name="Kamisugi Y."/>
            <person name="Saleh O."/>
            <person name="Blanc G."/>
            <person name="Decker E.L."/>
            <person name="van Gessel N."/>
            <person name="Grimwood J."/>
            <person name="Hayes R.D."/>
            <person name="Graham S.W."/>
            <person name="Gunter L.E."/>
            <person name="McDaniel S.F."/>
            <person name="Hoernstein S.N.W."/>
            <person name="Larsson A."/>
            <person name="Li F.W."/>
            <person name="Perroud P.F."/>
            <person name="Phillips J."/>
            <person name="Ranjan P."/>
            <person name="Rokshar D.S."/>
            <person name="Rothfels C.J."/>
            <person name="Schneider L."/>
            <person name="Shu S."/>
            <person name="Stevenson D.W."/>
            <person name="Thummler F."/>
            <person name="Tillich M."/>
            <person name="Villarreal Aguilar J.C."/>
            <person name="Widiez T."/>
            <person name="Wong G.K."/>
            <person name="Wymore A."/>
            <person name="Zhang Y."/>
            <person name="Zimmer A.D."/>
            <person name="Quatrano R.S."/>
            <person name="Mayer K.F.X."/>
            <person name="Goodstein D."/>
            <person name="Casacuberta J.M."/>
            <person name="Vandepoele K."/>
            <person name="Reski R."/>
            <person name="Cuming A.C."/>
            <person name="Tuskan G.A."/>
            <person name="Maumus F."/>
            <person name="Salse J."/>
            <person name="Schmutz J."/>
            <person name="Rensing S.A."/>
        </authorList>
    </citation>
    <scope>NUCLEOTIDE SEQUENCE [LARGE SCALE GENOMIC DNA]</scope>
    <source>
        <strain evidence="2 3">cv. Gransden 2004</strain>
    </source>
</reference>
<keyword evidence="1" id="KW-0472">Membrane</keyword>
<gene>
    <name evidence="2" type="primary">LOC112294092</name>
</gene>
<dbReference type="RefSeq" id="XP_024400013.1">
    <property type="nucleotide sequence ID" value="XM_024544245.2"/>
</dbReference>
<reference evidence="2" key="3">
    <citation type="submission" date="2020-12" db="UniProtKB">
        <authorList>
            <consortium name="EnsemblPlants"/>
        </authorList>
    </citation>
    <scope>IDENTIFICATION</scope>
</reference>
<dbReference type="PANTHER" id="PTHR31362">
    <property type="entry name" value="GLYCOSYLTRANSFERASE STELLO1-RELATED"/>
    <property type="match status" value="1"/>
</dbReference>
<dbReference type="EMBL" id="ABEU02000017">
    <property type="status" value="NOT_ANNOTATED_CDS"/>
    <property type="molecule type" value="Genomic_DNA"/>
</dbReference>
<dbReference type="Pfam" id="PF03385">
    <property type="entry name" value="STELLO"/>
    <property type="match status" value="1"/>
</dbReference>
<sequence>MRVFANLQIQENGKAAWLGNGSRNVPEEDAAAVEVESEEEETMDPYSDVMRPPEVAFEAESSAAGMLGAWLMENLSKVVIVVFVFLSALVLIVMLNYGEQSALICAEAVAEELQRIPYPDLNLNHITPRVHKGRYAAMRTDKWIVVAALGAPTSHIQALTRVSGWQVLAVAGEDTPADWKVAGVIFLSMDDQAALSYRISAHLPYNNYLRKNIGYLFAIQHGAKIIYDADDKESVIGDDLESKFDVYLQGRRARRGPILQFRTLPNRTMVNPFVHFGQKTVWPRGYPLEFVQQIAPDISYNEVFPGKQFIQQGLANGLPDVDSIFYNTRRSHDGNININFDVNAPPVSLPHGTMAPCNAFNTLFHSAAFWGLLLPVTLSPKTADIVRGYWAQRIVWEVGGMMVVYPPTVVREDSGMPLSFLDEKDLHAESRRLVEFLVKWRSSKTTLFDRIIHLTHTMAFEGFWGAQDVELAADWLKDLLSVGWRQPRLVGSDLDVQIDDSTPSLAHKQFVPLSYPTVHLGVEDCTALTEEFVDFLTWRKFYGNMVLVLECSWPLNHTVLAWRLLYGRLFKHVVVLSQENEPGLGVRASDWWLSYSMFPKIFEKYPTADGFVVMREAVVFNYWNLASANKTNLWNFHQLKAICRTVDYNASGTDWYLTKNHKNGVKKTVSRLPVEYRTTYKETMDDDHFVVCSSDIFYLPRRYINDFAAIVPLAAKVKLHRDLALPLIFMALDKPSNFDAHAFSSIKQLSEEEKVDSAIAYTPAFHVVFPWAATSDIELYRIIKAMSAGDPSLVDIIE</sequence>
<reference evidence="2 3" key="1">
    <citation type="journal article" date="2008" name="Science">
        <title>The Physcomitrella genome reveals evolutionary insights into the conquest of land by plants.</title>
        <authorList>
            <person name="Rensing S."/>
            <person name="Lang D."/>
            <person name="Zimmer A."/>
            <person name="Terry A."/>
            <person name="Salamov A."/>
            <person name="Shapiro H."/>
            <person name="Nishiyama T."/>
            <person name="Perroud P.-F."/>
            <person name="Lindquist E."/>
            <person name="Kamisugi Y."/>
            <person name="Tanahashi T."/>
            <person name="Sakakibara K."/>
            <person name="Fujita T."/>
            <person name="Oishi K."/>
            <person name="Shin-I T."/>
            <person name="Kuroki Y."/>
            <person name="Toyoda A."/>
            <person name="Suzuki Y."/>
            <person name="Hashimoto A."/>
            <person name="Yamaguchi K."/>
            <person name="Sugano A."/>
            <person name="Kohara Y."/>
            <person name="Fujiyama A."/>
            <person name="Anterola A."/>
            <person name="Aoki S."/>
            <person name="Ashton N."/>
            <person name="Barbazuk W.B."/>
            <person name="Barker E."/>
            <person name="Bennetzen J."/>
            <person name="Bezanilla M."/>
            <person name="Blankenship R."/>
            <person name="Cho S.H."/>
            <person name="Dutcher S."/>
            <person name="Estelle M."/>
            <person name="Fawcett J.A."/>
            <person name="Gundlach H."/>
            <person name="Hanada K."/>
            <person name="Heyl A."/>
            <person name="Hicks K.A."/>
            <person name="Hugh J."/>
            <person name="Lohr M."/>
            <person name="Mayer K."/>
            <person name="Melkozernov A."/>
            <person name="Murata T."/>
            <person name="Nelson D."/>
            <person name="Pils B."/>
            <person name="Prigge M."/>
            <person name="Reiss B."/>
            <person name="Renner T."/>
            <person name="Rombauts S."/>
            <person name="Rushton P."/>
            <person name="Sanderfoot A."/>
            <person name="Schween G."/>
            <person name="Shiu S.-H."/>
            <person name="Stueber K."/>
            <person name="Theodoulou F.L."/>
            <person name="Tu H."/>
            <person name="Van de Peer Y."/>
            <person name="Verrier P.J."/>
            <person name="Waters E."/>
            <person name="Wood A."/>
            <person name="Yang L."/>
            <person name="Cove D."/>
            <person name="Cuming A."/>
            <person name="Hasebe M."/>
            <person name="Lucas S."/>
            <person name="Mishler D.B."/>
            <person name="Reski R."/>
            <person name="Grigoriev I."/>
            <person name="Quatrano R.S."/>
            <person name="Boore J.L."/>
        </authorList>
    </citation>
    <scope>NUCLEOTIDE SEQUENCE [LARGE SCALE GENOMIC DNA]</scope>
    <source>
        <strain evidence="2 3">cv. Gransden 2004</strain>
    </source>
</reference>
<protein>
    <submittedName>
        <fullName evidence="2">Uncharacterized protein</fullName>
    </submittedName>
</protein>
<dbReference type="Gramene" id="Pp3c17_18550V3.5">
    <property type="protein sequence ID" value="Pp3c17_18550V3.5"/>
    <property type="gene ID" value="Pp3c17_18550"/>
</dbReference>
<keyword evidence="1" id="KW-1133">Transmembrane helix</keyword>
<dbReference type="PANTHER" id="PTHR31362:SF0">
    <property type="entry name" value="EXOSTOSIN DOMAIN-CONTAINING PROTEIN-RELATED"/>
    <property type="match status" value="1"/>
</dbReference>
<name>A0A7I4B7X7_PHYPA</name>
<keyword evidence="1" id="KW-0812">Transmembrane</keyword>
<evidence type="ECO:0000256" key="1">
    <source>
        <dbReference type="SAM" id="Phobius"/>
    </source>
</evidence>
<dbReference type="KEGG" id="ppp:112294092"/>
<keyword evidence="3" id="KW-1185">Reference proteome</keyword>
<dbReference type="OrthoDB" id="408493at2759"/>
<dbReference type="GeneID" id="112294092"/>
<feature type="transmembrane region" description="Helical" evidence="1">
    <location>
        <begin position="78"/>
        <end position="97"/>
    </location>
</feature>
<dbReference type="Proteomes" id="UP000006727">
    <property type="component" value="Chromosome 17"/>
</dbReference>
<evidence type="ECO:0000313" key="2">
    <source>
        <dbReference type="EnsemblPlants" id="Pp3c17_18550V3.4"/>
    </source>
</evidence>
<dbReference type="FunCoup" id="A0A7I4B7X7">
    <property type="interactions" value="1610"/>
</dbReference>